<dbReference type="InterPro" id="IPR000573">
    <property type="entry name" value="AconitaseA/IPMdHydase_ssu_swvl"/>
</dbReference>
<gene>
    <name evidence="6" type="primary">leuC_20</name>
    <name evidence="6" type="ORF">SDC9_59566</name>
</gene>
<dbReference type="InterPro" id="IPR050926">
    <property type="entry name" value="Aconitase/IPM_isomerase"/>
</dbReference>
<feature type="domain" description="Aconitase/3-isopropylmalate dehydratase large subunit alpha/beta/alpha" evidence="4">
    <location>
        <begin position="38"/>
        <end position="468"/>
    </location>
</feature>
<dbReference type="Pfam" id="PF00694">
    <property type="entry name" value="Aconitase_C"/>
    <property type="match status" value="1"/>
</dbReference>
<keyword evidence="2" id="KW-0408">Iron</keyword>
<dbReference type="PRINTS" id="PR00415">
    <property type="entry name" value="ACONITASE"/>
</dbReference>
<dbReference type="Gene3D" id="3.20.19.10">
    <property type="entry name" value="Aconitase, domain 4"/>
    <property type="match status" value="1"/>
</dbReference>
<comment type="caution">
    <text evidence="6">The sequence shown here is derived from an EMBL/GenBank/DDBJ whole genome shotgun (WGS) entry which is preliminary data.</text>
</comment>
<sequence>MSEIMIAITKGGVCYRGGSLSPAAPARKDREGTISYRILKAHNTSGDMARLALHFDAMASHDITYVGIIQTSRASGLRSFPIPYVLTNCHNSLCAVGGTINEDDHVFGLSAAKKYGGEFVPAHQAVIHAYMRERYAAPGKIILGSDSHTRYGAFGCMAIGEGGPELARQLLLKTYDIAYPPVIAVYLTGAPRPGVGPQDVALALIAATFSSGAVKNAVMEFVGPGISSLSMDYRSGIDVMTTETACLSSVWQTDDPVKRALEALGRGDSYKKLEPLEGAYYDGLVEVDLSKVEPMIALPFHPSNAYSIREFKENMTDLLHQVDQNAMSQLELRTPPVSLAKKIVDGKFFVDQAVIAGCSGGTWQNLKRAAEILRGCSVGSGDFWLSCYPASQPIMMELTRGGEIADLMTAGVSIRSCFCGPCFGAGDVPANGGFSIRHSTRNFPSREGSRPSDGQVSYVALMDARSIAATARNGGVLTAADELPNVHSDSADEAWNYDDSSYKARVYFGVGKPQPENPLVFGPNIADWPAQIPMPDDLLLTVAAAIYDPVTTTDELIPSGETSSYRSNPVKLAEYTLSRKDPKYVSRAKEIRSVELLRRENPTHPAVQEVLAGFDASRTGLGSLVMAIKPGDGSAREQAAACQRVLGGVANLAEEYATKRYRSNVVNWGMLPFTAENLRELNIRPGDMLYIQGIREVLMSDEECVEAVLIKGGTHIALTLWLHALTREERDILLAGNLINYYAK</sequence>
<dbReference type="GO" id="GO:0003994">
    <property type="term" value="F:aconitate hydratase activity"/>
    <property type="evidence" value="ECO:0007669"/>
    <property type="project" value="TreeGrafter"/>
</dbReference>
<evidence type="ECO:0000256" key="2">
    <source>
        <dbReference type="ARBA" id="ARBA00023004"/>
    </source>
</evidence>
<dbReference type="GO" id="GO:0003861">
    <property type="term" value="F:3-isopropylmalate dehydratase activity"/>
    <property type="evidence" value="ECO:0007669"/>
    <property type="project" value="UniProtKB-EC"/>
</dbReference>
<dbReference type="GO" id="GO:0006099">
    <property type="term" value="P:tricarboxylic acid cycle"/>
    <property type="evidence" value="ECO:0007669"/>
    <property type="project" value="TreeGrafter"/>
</dbReference>
<keyword evidence="6" id="KW-0456">Lyase</keyword>
<evidence type="ECO:0000256" key="3">
    <source>
        <dbReference type="ARBA" id="ARBA00023014"/>
    </source>
</evidence>
<dbReference type="InterPro" id="IPR015931">
    <property type="entry name" value="Acnase/IPM_dHydase_lsu_aba_1/3"/>
</dbReference>
<proteinExistence type="predicted"/>
<dbReference type="EMBL" id="VSSQ01002083">
    <property type="protein sequence ID" value="MPM13210.1"/>
    <property type="molecule type" value="Genomic_DNA"/>
</dbReference>
<dbReference type="NCBIfam" id="NF008503">
    <property type="entry name" value="PRK11413.1"/>
    <property type="match status" value="1"/>
</dbReference>
<organism evidence="6">
    <name type="scientific">bioreactor metagenome</name>
    <dbReference type="NCBI Taxonomy" id="1076179"/>
    <lineage>
        <taxon>unclassified sequences</taxon>
        <taxon>metagenomes</taxon>
        <taxon>ecological metagenomes</taxon>
    </lineage>
</organism>
<keyword evidence="3" id="KW-0411">Iron-sulfur</keyword>
<dbReference type="Pfam" id="PF00330">
    <property type="entry name" value="Aconitase"/>
    <property type="match status" value="1"/>
</dbReference>
<name>A0A644XAH9_9ZZZZ</name>
<dbReference type="AlphaFoldDB" id="A0A644XAH9"/>
<dbReference type="SUPFAM" id="SSF52016">
    <property type="entry name" value="LeuD/IlvD-like"/>
    <property type="match status" value="1"/>
</dbReference>
<evidence type="ECO:0000256" key="1">
    <source>
        <dbReference type="ARBA" id="ARBA00022723"/>
    </source>
</evidence>
<accession>A0A644XAH9</accession>
<dbReference type="InterPro" id="IPR036008">
    <property type="entry name" value="Aconitase_4Fe-4S_dom"/>
</dbReference>
<evidence type="ECO:0000259" key="5">
    <source>
        <dbReference type="Pfam" id="PF00694"/>
    </source>
</evidence>
<dbReference type="Gene3D" id="3.30.499.10">
    <property type="entry name" value="Aconitase, domain 3"/>
    <property type="match status" value="2"/>
</dbReference>
<dbReference type="InterPro" id="IPR015928">
    <property type="entry name" value="Aconitase/3IPM_dehydase_swvl"/>
</dbReference>
<protein>
    <submittedName>
        <fullName evidence="6">3-isopropylmalate dehydratase large subunit</fullName>
        <ecNumber evidence="6">4.2.1.33</ecNumber>
    </submittedName>
</protein>
<dbReference type="SUPFAM" id="SSF53732">
    <property type="entry name" value="Aconitase iron-sulfur domain"/>
    <property type="match status" value="1"/>
</dbReference>
<reference evidence="6" key="1">
    <citation type="submission" date="2019-08" db="EMBL/GenBank/DDBJ databases">
        <authorList>
            <person name="Kucharzyk K."/>
            <person name="Murdoch R.W."/>
            <person name="Higgins S."/>
            <person name="Loffler F."/>
        </authorList>
    </citation>
    <scope>NUCLEOTIDE SEQUENCE</scope>
</reference>
<dbReference type="EC" id="4.2.1.33" evidence="6"/>
<dbReference type="GO" id="GO:0051539">
    <property type="term" value="F:4 iron, 4 sulfur cluster binding"/>
    <property type="evidence" value="ECO:0007669"/>
    <property type="project" value="TreeGrafter"/>
</dbReference>
<dbReference type="PANTHER" id="PTHR43160:SF3">
    <property type="entry name" value="ACONITATE HYDRATASE, MITOCHONDRIAL"/>
    <property type="match status" value="1"/>
</dbReference>
<dbReference type="PANTHER" id="PTHR43160">
    <property type="entry name" value="ACONITATE HYDRATASE B"/>
    <property type="match status" value="1"/>
</dbReference>
<evidence type="ECO:0000259" key="4">
    <source>
        <dbReference type="Pfam" id="PF00330"/>
    </source>
</evidence>
<evidence type="ECO:0000313" key="6">
    <source>
        <dbReference type="EMBL" id="MPM13210.1"/>
    </source>
</evidence>
<keyword evidence="1" id="KW-0479">Metal-binding</keyword>
<dbReference type="GO" id="GO:0005829">
    <property type="term" value="C:cytosol"/>
    <property type="evidence" value="ECO:0007669"/>
    <property type="project" value="TreeGrafter"/>
</dbReference>
<dbReference type="GO" id="GO:0046872">
    <property type="term" value="F:metal ion binding"/>
    <property type="evidence" value="ECO:0007669"/>
    <property type="project" value="UniProtKB-KW"/>
</dbReference>
<dbReference type="InterPro" id="IPR001030">
    <property type="entry name" value="Acoase/IPM_deHydtase_lsu_aba"/>
</dbReference>
<feature type="domain" description="Aconitase A/isopropylmalate dehydratase small subunit swivel" evidence="5">
    <location>
        <begin position="610"/>
        <end position="676"/>
    </location>
</feature>